<organism evidence="1 2">
    <name type="scientific">Smallanthus sonchifolius</name>
    <dbReference type="NCBI Taxonomy" id="185202"/>
    <lineage>
        <taxon>Eukaryota</taxon>
        <taxon>Viridiplantae</taxon>
        <taxon>Streptophyta</taxon>
        <taxon>Embryophyta</taxon>
        <taxon>Tracheophyta</taxon>
        <taxon>Spermatophyta</taxon>
        <taxon>Magnoliopsida</taxon>
        <taxon>eudicotyledons</taxon>
        <taxon>Gunneridae</taxon>
        <taxon>Pentapetalae</taxon>
        <taxon>asterids</taxon>
        <taxon>campanulids</taxon>
        <taxon>Asterales</taxon>
        <taxon>Asteraceae</taxon>
        <taxon>Asteroideae</taxon>
        <taxon>Heliantheae alliance</taxon>
        <taxon>Millerieae</taxon>
        <taxon>Smallanthus</taxon>
    </lineage>
</organism>
<name>A0ACB9DAH5_9ASTR</name>
<keyword evidence="2" id="KW-1185">Reference proteome</keyword>
<proteinExistence type="predicted"/>
<gene>
    <name evidence="1" type="ORF">L1987_61324</name>
</gene>
<dbReference type="EMBL" id="CM042037">
    <property type="protein sequence ID" value="KAI3743614.1"/>
    <property type="molecule type" value="Genomic_DNA"/>
</dbReference>
<reference evidence="1 2" key="2">
    <citation type="journal article" date="2022" name="Mol. Ecol. Resour.">
        <title>The genomes of chicory, endive, great burdock and yacon provide insights into Asteraceae paleo-polyploidization history and plant inulin production.</title>
        <authorList>
            <person name="Fan W."/>
            <person name="Wang S."/>
            <person name="Wang H."/>
            <person name="Wang A."/>
            <person name="Jiang F."/>
            <person name="Liu H."/>
            <person name="Zhao H."/>
            <person name="Xu D."/>
            <person name="Zhang Y."/>
        </authorList>
    </citation>
    <scope>NUCLEOTIDE SEQUENCE [LARGE SCALE GENOMIC DNA]</scope>
    <source>
        <strain evidence="2">cv. Yunnan</strain>
        <tissue evidence="1">Leaves</tissue>
    </source>
</reference>
<reference evidence="2" key="1">
    <citation type="journal article" date="2022" name="Mol. Ecol. Resour.">
        <title>The genomes of chicory, endive, great burdock and yacon provide insights into Asteraceae palaeo-polyploidization history and plant inulin production.</title>
        <authorList>
            <person name="Fan W."/>
            <person name="Wang S."/>
            <person name="Wang H."/>
            <person name="Wang A."/>
            <person name="Jiang F."/>
            <person name="Liu H."/>
            <person name="Zhao H."/>
            <person name="Xu D."/>
            <person name="Zhang Y."/>
        </authorList>
    </citation>
    <scope>NUCLEOTIDE SEQUENCE [LARGE SCALE GENOMIC DNA]</scope>
    <source>
        <strain evidence="2">cv. Yunnan</strain>
    </source>
</reference>
<protein>
    <submittedName>
        <fullName evidence="1">Uncharacterized protein</fullName>
    </submittedName>
</protein>
<accession>A0ACB9DAH5</accession>
<evidence type="ECO:0000313" key="2">
    <source>
        <dbReference type="Proteomes" id="UP001056120"/>
    </source>
</evidence>
<evidence type="ECO:0000313" key="1">
    <source>
        <dbReference type="EMBL" id="KAI3743614.1"/>
    </source>
</evidence>
<comment type="caution">
    <text evidence="1">The sequence shown here is derived from an EMBL/GenBank/DDBJ whole genome shotgun (WGS) entry which is preliminary data.</text>
</comment>
<sequence>MNPVRWGDCKSRSKPAVSKAQQQRIPNTQLPWNGGGGPFTSDGYDESSRPPGLYSGDRPVKLEELNPAMADCKYSPQWVVRNKDLLEDAGLCRNKLDHCSTPEMLSRFEDSLKVAQRESKKVERFKYKVADKDKEIRHLKKEVENLKKIAKTSKVEHQSEVSVLNMCLQDVQAQLEYKDRLLVGGVTELDLLLLADNRRLEDDRKWLISEGFAHAINEVHQSLEFLQPYADFILLQFSSEFKMGLWLATITLLRVFLSKNWIFTALGLKISSSWHASSWKMLGFHVEKLSSMVDQPLDVIRGLEPEGKHASEDSDTDEFSLVTIVDQYLKQLEPGHVDVGVPS</sequence>
<dbReference type="Proteomes" id="UP001056120">
    <property type="component" value="Linkage Group LG20"/>
</dbReference>